<dbReference type="SMART" id="SM01119">
    <property type="entry name" value="D-ser_dehydrat"/>
    <property type="match status" value="1"/>
</dbReference>
<gene>
    <name evidence="4" type="ORF">IXC47_10845</name>
</gene>
<dbReference type="InterPro" id="IPR029066">
    <property type="entry name" value="PLP-binding_barrel"/>
</dbReference>
<dbReference type="InterPro" id="IPR026956">
    <property type="entry name" value="D-ser_dehydrat-like_dom"/>
</dbReference>
<dbReference type="InterPro" id="IPR042208">
    <property type="entry name" value="D-ser_dehydrat-like_sf"/>
</dbReference>
<comment type="caution">
    <text evidence="4">The sequence shown here is derived from an EMBL/GenBank/DDBJ whole genome shotgun (WGS) entry which is preliminary data.</text>
</comment>
<dbReference type="Proteomes" id="UP000657372">
    <property type="component" value="Unassembled WGS sequence"/>
</dbReference>
<protein>
    <submittedName>
        <fullName evidence="4">DSD1 family PLP-dependent enzyme</fullName>
    </submittedName>
</protein>
<dbReference type="SUPFAM" id="SSF51419">
    <property type="entry name" value="PLP-binding barrel"/>
    <property type="match status" value="1"/>
</dbReference>
<organism evidence="4 5">
    <name type="scientific">Herminiimonas contaminans</name>
    <dbReference type="NCBI Taxonomy" id="1111140"/>
    <lineage>
        <taxon>Bacteria</taxon>
        <taxon>Pseudomonadati</taxon>
        <taxon>Pseudomonadota</taxon>
        <taxon>Betaproteobacteria</taxon>
        <taxon>Burkholderiales</taxon>
        <taxon>Oxalobacteraceae</taxon>
        <taxon>Herminiimonas</taxon>
    </lineage>
</organism>
<dbReference type="Pfam" id="PF14031">
    <property type="entry name" value="D-ser_dehydrat"/>
    <property type="match status" value="1"/>
</dbReference>
<dbReference type="InterPro" id="IPR051466">
    <property type="entry name" value="D-amino_acid_metab_enzyme"/>
</dbReference>
<evidence type="ECO:0000313" key="4">
    <source>
        <dbReference type="EMBL" id="MBF8178181.1"/>
    </source>
</evidence>
<dbReference type="Gene3D" id="2.40.37.20">
    <property type="entry name" value="D-serine dehydratase-like domain"/>
    <property type="match status" value="1"/>
</dbReference>
<dbReference type="InterPro" id="IPR001608">
    <property type="entry name" value="Ala_racemase_N"/>
</dbReference>
<comment type="similarity">
    <text evidence="1">Belongs to the DSD1 family.</text>
</comment>
<dbReference type="PANTHER" id="PTHR28004:SF2">
    <property type="entry name" value="D-SERINE DEHYDRATASE"/>
    <property type="match status" value="1"/>
</dbReference>
<name>A0ABS0ETQ0_9BURK</name>
<sequence>MGHKELSFASQAAPALPGDSIDHVDTPALLVDLDAFEDNLTRVHNRVLQAGLKVRSHGKAHKSPAIAHRQLAAGATGICCQKVSEAEIFVQAGIQDILITNQIVGLRKVARVAALAAHAKIAICVDHPLQVEQIGDAASKQGSHLDVLIEVDIGHQRCGISNAHQAIDLARTIEQYSPHLRFAGIHAFRGSAQHMRLPQERAAAVSSAVEKVRGIIRELEASDFHCDIVTGGGTGTYMLEASSSLYTEVQPGSYVLMDTDYAANTPAADSPPLRHALFGLCTVISVQAGHAVLDGGLKAFAVDHGLPRLQLPGWSVQTLSDEHTVIVPEVGAAPVHVGDKVRLIPSHCDPTVNLHDWLIAYRGQTVQEAWPVSARGALF</sequence>
<evidence type="ECO:0000256" key="1">
    <source>
        <dbReference type="ARBA" id="ARBA00005323"/>
    </source>
</evidence>
<reference evidence="4 5" key="1">
    <citation type="submission" date="2020-11" db="EMBL/GenBank/DDBJ databases">
        <title>WGS of Herminiimonas contaminans strain Marseille-Q4544 isolated from planarians Schmidtea mediterranea.</title>
        <authorList>
            <person name="Kangale L."/>
        </authorList>
    </citation>
    <scope>NUCLEOTIDE SEQUENCE [LARGE SCALE GENOMIC DNA]</scope>
    <source>
        <strain evidence="4 5">Marseille-Q4544</strain>
    </source>
</reference>
<evidence type="ECO:0000259" key="3">
    <source>
        <dbReference type="SMART" id="SM01119"/>
    </source>
</evidence>
<dbReference type="PANTHER" id="PTHR28004">
    <property type="entry name" value="ZGC:162816-RELATED"/>
    <property type="match status" value="1"/>
</dbReference>
<accession>A0ABS0ETQ0</accession>
<proteinExistence type="inferred from homology"/>
<dbReference type="Pfam" id="PF01168">
    <property type="entry name" value="Ala_racemase_N"/>
    <property type="match status" value="1"/>
</dbReference>
<keyword evidence="5" id="KW-1185">Reference proteome</keyword>
<feature type="domain" description="D-serine dehydratase-like" evidence="3">
    <location>
        <begin position="276"/>
        <end position="362"/>
    </location>
</feature>
<evidence type="ECO:0000256" key="2">
    <source>
        <dbReference type="ARBA" id="ARBA00023239"/>
    </source>
</evidence>
<dbReference type="EMBL" id="JADOEL010000007">
    <property type="protein sequence ID" value="MBF8178181.1"/>
    <property type="molecule type" value="Genomic_DNA"/>
</dbReference>
<dbReference type="CDD" id="cd06819">
    <property type="entry name" value="PLPDE_III_LS_D-TA"/>
    <property type="match status" value="1"/>
</dbReference>
<evidence type="ECO:0000313" key="5">
    <source>
        <dbReference type="Proteomes" id="UP000657372"/>
    </source>
</evidence>
<keyword evidence="2" id="KW-0456">Lyase</keyword>
<dbReference type="Gene3D" id="3.20.20.10">
    <property type="entry name" value="Alanine racemase"/>
    <property type="match status" value="1"/>
</dbReference>
<dbReference type="RefSeq" id="WP_195875651.1">
    <property type="nucleotide sequence ID" value="NZ_JADOEL010000007.1"/>
</dbReference>